<dbReference type="EMBL" id="DVFN01000102">
    <property type="protein sequence ID" value="HIQ70082.1"/>
    <property type="molecule type" value="Genomic_DNA"/>
</dbReference>
<keyword evidence="5" id="KW-0119">Carbohydrate metabolism</keyword>
<comment type="caution">
    <text evidence="6">The sequence shown here is derived from an EMBL/GenBank/DDBJ whole genome shotgun (WGS) entry which is preliminary data.</text>
</comment>
<keyword evidence="4" id="KW-0460">Magnesium</keyword>
<organism evidence="6 7">
    <name type="scientific">Candidatus Avoscillospira stercorigallinarum</name>
    <dbReference type="NCBI Taxonomy" id="2840708"/>
    <lineage>
        <taxon>Bacteria</taxon>
        <taxon>Bacillati</taxon>
        <taxon>Bacillota</taxon>
        <taxon>Clostridia</taxon>
        <taxon>Eubacteriales</taxon>
        <taxon>Oscillospiraceae</taxon>
        <taxon>Oscillospiraceae incertae sedis</taxon>
        <taxon>Candidatus Avoscillospira</taxon>
    </lineage>
</organism>
<name>A0A9D0Z6F7_9FIRM</name>
<keyword evidence="2" id="KW-0479">Metal-binding</keyword>
<dbReference type="SUPFAM" id="SSF88713">
    <property type="entry name" value="Glycoside hydrolase/deacetylase"/>
    <property type="match status" value="1"/>
</dbReference>
<dbReference type="GO" id="GO:0019213">
    <property type="term" value="F:deacetylase activity"/>
    <property type="evidence" value="ECO:0007669"/>
    <property type="project" value="TreeGrafter"/>
</dbReference>
<evidence type="ECO:0000313" key="6">
    <source>
        <dbReference type="EMBL" id="HIQ70082.1"/>
    </source>
</evidence>
<reference evidence="6" key="1">
    <citation type="submission" date="2020-10" db="EMBL/GenBank/DDBJ databases">
        <authorList>
            <person name="Gilroy R."/>
        </authorList>
    </citation>
    <scope>NUCLEOTIDE SEQUENCE</scope>
    <source>
        <strain evidence="6">ChiSjej2B20-13462</strain>
    </source>
</reference>
<dbReference type="Pfam" id="PF04794">
    <property type="entry name" value="YdjC"/>
    <property type="match status" value="1"/>
</dbReference>
<dbReference type="GO" id="GO:0016787">
    <property type="term" value="F:hydrolase activity"/>
    <property type="evidence" value="ECO:0007669"/>
    <property type="project" value="UniProtKB-KW"/>
</dbReference>
<evidence type="ECO:0000256" key="5">
    <source>
        <dbReference type="ARBA" id="ARBA00023277"/>
    </source>
</evidence>
<dbReference type="PANTHER" id="PTHR31609">
    <property type="entry name" value="YDJC DEACETYLASE FAMILY MEMBER"/>
    <property type="match status" value="1"/>
</dbReference>
<dbReference type="GO" id="GO:0046872">
    <property type="term" value="F:metal ion binding"/>
    <property type="evidence" value="ECO:0007669"/>
    <property type="project" value="UniProtKB-KW"/>
</dbReference>
<evidence type="ECO:0000256" key="2">
    <source>
        <dbReference type="ARBA" id="ARBA00022723"/>
    </source>
</evidence>
<accession>A0A9D0Z6F7</accession>
<protein>
    <submittedName>
        <fullName evidence="6">ChbG/HpnK family deacetylase</fullName>
    </submittedName>
</protein>
<evidence type="ECO:0000313" key="7">
    <source>
        <dbReference type="Proteomes" id="UP000886874"/>
    </source>
</evidence>
<evidence type="ECO:0000256" key="1">
    <source>
        <dbReference type="ARBA" id="ARBA00001946"/>
    </source>
</evidence>
<dbReference type="AlphaFoldDB" id="A0A9D0Z6F7"/>
<evidence type="ECO:0000256" key="3">
    <source>
        <dbReference type="ARBA" id="ARBA00022801"/>
    </source>
</evidence>
<reference evidence="6" key="2">
    <citation type="journal article" date="2021" name="PeerJ">
        <title>Extensive microbial diversity within the chicken gut microbiome revealed by metagenomics and culture.</title>
        <authorList>
            <person name="Gilroy R."/>
            <person name="Ravi A."/>
            <person name="Getino M."/>
            <person name="Pursley I."/>
            <person name="Horton D.L."/>
            <person name="Alikhan N.F."/>
            <person name="Baker D."/>
            <person name="Gharbi K."/>
            <person name="Hall N."/>
            <person name="Watson M."/>
            <person name="Adriaenssens E.M."/>
            <person name="Foster-Nyarko E."/>
            <person name="Jarju S."/>
            <person name="Secka A."/>
            <person name="Antonio M."/>
            <person name="Oren A."/>
            <person name="Chaudhuri R.R."/>
            <person name="La Ragione R."/>
            <person name="Hildebrand F."/>
            <person name="Pallen M.J."/>
        </authorList>
    </citation>
    <scope>NUCLEOTIDE SEQUENCE</scope>
    <source>
        <strain evidence="6">ChiSjej2B20-13462</strain>
    </source>
</reference>
<dbReference type="InterPro" id="IPR006879">
    <property type="entry name" value="YdjC-like"/>
</dbReference>
<sequence length="258" mass="28096">MKRTFIARADDFGSAQAANAAILEALTQGCLIRNVSCMAPGPHIARDAEALRAFAARVDLGLHLTVNSEWDTVAWTPCGPPAAAAPLLDRRGRFYQTGEALAAAAPPVEAVLREASAQLDRLTGLGLPITYLDGHMFPYRFLPGLDAALRQWCREKGLLYAAPFDRFYAGGPAFGPTYAAFSQATDRWLRALAAPVTLYIIHPAKLSHETCAFSNGSFPPGVVAWERELEYRSALDAAWHARLASLTPVRFRDLAQEE</sequence>
<dbReference type="GO" id="GO:0005975">
    <property type="term" value="P:carbohydrate metabolic process"/>
    <property type="evidence" value="ECO:0007669"/>
    <property type="project" value="InterPro"/>
</dbReference>
<keyword evidence="3" id="KW-0378">Hydrolase</keyword>
<dbReference type="PANTHER" id="PTHR31609:SF1">
    <property type="entry name" value="CARBOHYDRATE DEACETYLASE"/>
    <property type="match status" value="1"/>
</dbReference>
<comment type="cofactor">
    <cofactor evidence="1">
        <name>Mg(2+)</name>
        <dbReference type="ChEBI" id="CHEBI:18420"/>
    </cofactor>
</comment>
<proteinExistence type="predicted"/>
<dbReference type="Proteomes" id="UP000886874">
    <property type="component" value="Unassembled WGS sequence"/>
</dbReference>
<dbReference type="InterPro" id="IPR011330">
    <property type="entry name" value="Glyco_hydro/deAcase_b/a-brl"/>
</dbReference>
<dbReference type="Gene3D" id="3.20.20.370">
    <property type="entry name" value="Glycoside hydrolase/deacetylase"/>
    <property type="match status" value="1"/>
</dbReference>
<gene>
    <name evidence="6" type="ORF">IAA67_07120</name>
</gene>
<evidence type="ECO:0000256" key="4">
    <source>
        <dbReference type="ARBA" id="ARBA00022842"/>
    </source>
</evidence>